<evidence type="ECO:0000313" key="6">
    <source>
        <dbReference type="Proteomes" id="UP001642484"/>
    </source>
</evidence>
<sequence>MRELMWVLALWTLLPPVVAELLCWPDSVPQRSRSAWSEARCLLQSSAEVPRCGWRVAGRSPARWEVSATLDHRDAVCDLTWSPSGRITSACADGTVSLWEASEPNASSAIENHPPASWTLKALLGAPYIAAVRDLTWSPDGDALLAASTDGSARVWRLGGNASRIHVETAEAPNATEVEEEVEEGLVEDNWTNGSNVSGPSTAWRRLQPPKVQGLLLEPWEVFSMLQQPDTAVAVDWSSNESALGRVLVGMRERTACSMSAGRVWPCAEHGRERELGATYLGLEHSAAIWHSSKDMPKRWALEATFEGTRHLMVSARWSPDGSRTLIGASDGVARIWELADTDFHGSGRQRWKILTEHTVHTEAVRAVAWSPDGQRVLTSSPQGASIWRPFNSSWELEGVLSAANGPKLMPNMSNTALPWYSPARLDTLHPDANMDWITRWSPIWVAAWSPDGHRILTGSKDGSARIWLRDPSIEGGWTLEATLHGHHHEIWAVAWSTDSLEFLTGDQVGKVRLWRAGDKAAGASMVP</sequence>
<dbReference type="Gene3D" id="2.130.10.10">
    <property type="entry name" value="YVTN repeat-like/Quinoprotein amine dehydrogenase"/>
    <property type="match status" value="3"/>
</dbReference>
<keyword evidence="2" id="KW-0677">Repeat</keyword>
<feature type="repeat" description="WD" evidence="3">
    <location>
        <begin position="306"/>
        <end position="339"/>
    </location>
</feature>
<dbReference type="InterPro" id="IPR036322">
    <property type="entry name" value="WD40_repeat_dom_sf"/>
</dbReference>
<accession>A0ABP0HQA1</accession>
<evidence type="ECO:0000256" key="2">
    <source>
        <dbReference type="ARBA" id="ARBA00022737"/>
    </source>
</evidence>
<keyword evidence="4" id="KW-0732">Signal</keyword>
<dbReference type="Proteomes" id="UP001642484">
    <property type="component" value="Unassembled WGS sequence"/>
</dbReference>
<evidence type="ECO:0000313" key="5">
    <source>
        <dbReference type="EMBL" id="CAK8991973.1"/>
    </source>
</evidence>
<feature type="repeat" description="WD" evidence="3">
    <location>
        <begin position="132"/>
        <end position="158"/>
    </location>
</feature>
<dbReference type="EMBL" id="CAXAMN010001025">
    <property type="protein sequence ID" value="CAK8991973.1"/>
    <property type="molecule type" value="Genomic_DNA"/>
</dbReference>
<feature type="repeat" description="WD" evidence="3">
    <location>
        <begin position="448"/>
        <end position="468"/>
    </location>
</feature>
<dbReference type="PROSITE" id="PS00678">
    <property type="entry name" value="WD_REPEATS_1"/>
    <property type="match status" value="1"/>
</dbReference>
<dbReference type="PANTHER" id="PTHR19879:SF1">
    <property type="entry name" value="CANNONBALL-RELATED"/>
    <property type="match status" value="1"/>
</dbReference>
<protein>
    <recommendedName>
        <fullName evidence="7">Anaphase-promoting complex subunit 4 WD40 domain-containing protein</fullName>
    </recommendedName>
</protein>
<dbReference type="InterPro" id="IPR019775">
    <property type="entry name" value="WD40_repeat_CS"/>
</dbReference>
<evidence type="ECO:0000256" key="1">
    <source>
        <dbReference type="ARBA" id="ARBA00022574"/>
    </source>
</evidence>
<evidence type="ECO:0000256" key="3">
    <source>
        <dbReference type="PROSITE-ProRule" id="PRU00221"/>
    </source>
</evidence>
<comment type="caution">
    <text evidence="5">The sequence shown here is derived from an EMBL/GenBank/DDBJ whole genome shotgun (WGS) entry which is preliminary data.</text>
</comment>
<dbReference type="InterPro" id="IPR001680">
    <property type="entry name" value="WD40_rpt"/>
</dbReference>
<feature type="signal peptide" evidence="4">
    <location>
        <begin position="1"/>
        <end position="19"/>
    </location>
</feature>
<evidence type="ECO:0008006" key="7">
    <source>
        <dbReference type="Google" id="ProtNLM"/>
    </source>
</evidence>
<keyword evidence="6" id="KW-1185">Reference proteome</keyword>
<dbReference type="PROSITE" id="PS50082">
    <property type="entry name" value="WD_REPEATS_2"/>
    <property type="match status" value="5"/>
</dbReference>
<dbReference type="SMART" id="SM00320">
    <property type="entry name" value="WD40"/>
    <property type="match status" value="6"/>
</dbReference>
<feature type="repeat" description="WD" evidence="3">
    <location>
        <begin position="69"/>
        <end position="109"/>
    </location>
</feature>
<dbReference type="PROSITE" id="PS50294">
    <property type="entry name" value="WD_REPEATS_REGION"/>
    <property type="match status" value="2"/>
</dbReference>
<proteinExistence type="predicted"/>
<dbReference type="SUPFAM" id="SSF50978">
    <property type="entry name" value="WD40 repeat-like"/>
    <property type="match status" value="1"/>
</dbReference>
<name>A0ABP0HQA1_9DINO</name>
<keyword evidence="1 3" id="KW-0853">WD repeat</keyword>
<gene>
    <name evidence="5" type="ORF">CCMP2556_LOCUS2674</name>
</gene>
<evidence type="ECO:0000256" key="4">
    <source>
        <dbReference type="SAM" id="SignalP"/>
    </source>
</evidence>
<reference evidence="5 6" key="1">
    <citation type="submission" date="2024-02" db="EMBL/GenBank/DDBJ databases">
        <authorList>
            <person name="Chen Y."/>
            <person name="Shah S."/>
            <person name="Dougan E. K."/>
            <person name="Thang M."/>
            <person name="Chan C."/>
        </authorList>
    </citation>
    <scope>NUCLEOTIDE SEQUENCE [LARGE SCALE GENOMIC DNA]</scope>
</reference>
<dbReference type="PANTHER" id="PTHR19879">
    <property type="entry name" value="TRANSCRIPTION INITIATION FACTOR TFIID"/>
    <property type="match status" value="1"/>
</dbReference>
<organism evidence="5 6">
    <name type="scientific">Durusdinium trenchii</name>
    <dbReference type="NCBI Taxonomy" id="1381693"/>
    <lineage>
        <taxon>Eukaryota</taxon>
        <taxon>Sar</taxon>
        <taxon>Alveolata</taxon>
        <taxon>Dinophyceae</taxon>
        <taxon>Suessiales</taxon>
        <taxon>Symbiodiniaceae</taxon>
        <taxon>Durusdinium</taxon>
    </lineage>
</organism>
<feature type="chain" id="PRO_5046374257" description="Anaphase-promoting complex subunit 4 WD40 domain-containing protein" evidence="4">
    <location>
        <begin position="20"/>
        <end position="528"/>
    </location>
</feature>
<dbReference type="Pfam" id="PF00400">
    <property type="entry name" value="WD40"/>
    <property type="match status" value="6"/>
</dbReference>
<feature type="repeat" description="WD" evidence="3">
    <location>
        <begin position="484"/>
        <end position="515"/>
    </location>
</feature>
<dbReference type="InterPro" id="IPR015943">
    <property type="entry name" value="WD40/YVTN_repeat-like_dom_sf"/>
</dbReference>